<evidence type="ECO:0000313" key="6">
    <source>
        <dbReference type="Proteomes" id="UP000014074"/>
    </source>
</evidence>
<dbReference type="GO" id="GO:0016705">
    <property type="term" value="F:oxidoreductase activity, acting on paired donors, with incorporation or reduction of molecular oxygen"/>
    <property type="evidence" value="ECO:0007669"/>
    <property type="project" value="InterPro"/>
</dbReference>
<sequence>MDLAKKIQYFTLDVISTVGLGKSFGMLKEDRDVDDYIKSSEEGLHIVNFSVGVGISWILQTPWVAKLVGPSPKDAKGYGKMIGTAYRYVDERAAKPIDARSDMLASFMRHGLNGEELRSEALEQVLAGSDTTASGIRGILLYLISNPIVYGKLQSEIDDAIKIGNAPASPEIISLAQAAKLPYLQAVIREGGDTFVIDGRSYFIPGGTEIGYSAVSMHHDKGLYGDDAEHFKPERWLTGDKEKLAAMIRSNELVFGHGKFHCLGKPVAQLELNKIIFELLRNFNWGLANPEKPWRIYNAMGLFMTNDMWVYVTER</sequence>
<keyword evidence="2 4" id="KW-0479">Metal-binding</keyword>
<dbReference type="PRINTS" id="PR00385">
    <property type="entry name" value="P450"/>
</dbReference>
<dbReference type="AlphaFoldDB" id="R8BSI7"/>
<dbReference type="InterPro" id="IPR001128">
    <property type="entry name" value="Cyt_P450"/>
</dbReference>
<organism evidence="5 6">
    <name type="scientific">Phaeoacremonium minimum (strain UCR-PA7)</name>
    <name type="common">Esca disease fungus</name>
    <name type="synonym">Togninia minima</name>
    <dbReference type="NCBI Taxonomy" id="1286976"/>
    <lineage>
        <taxon>Eukaryota</taxon>
        <taxon>Fungi</taxon>
        <taxon>Dikarya</taxon>
        <taxon>Ascomycota</taxon>
        <taxon>Pezizomycotina</taxon>
        <taxon>Sordariomycetes</taxon>
        <taxon>Sordariomycetidae</taxon>
        <taxon>Togniniales</taxon>
        <taxon>Togniniaceae</taxon>
        <taxon>Phaeoacremonium</taxon>
    </lineage>
</organism>
<dbReference type="GO" id="GO:0004497">
    <property type="term" value="F:monooxygenase activity"/>
    <property type="evidence" value="ECO:0007669"/>
    <property type="project" value="InterPro"/>
</dbReference>
<dbReference type="KEGG" id="tmn:UCRPA7_2185"/>
<dbReference type="GO" id="GO:0005506">
    <property type="term" value="F:iron ion binding"/>
    <property type="evidence" value="ECO:0007669"/>
    <property type="project" value="InterPro"/>
</dbReference>
<evidence type="ECO:0000256" key="3">
    <source>
        <dbReference type="ARBA" id="ARBA00023004"/>
    </source>
</evidence>
<dbReference type="GeneID" id="19322408"/>
<proteinExistence type="predicted"/>
<dbReference type="InterPro" id="IPR036396">
    <property type="entry name" value="Cyt_P450_sf"/>
</dbReference>
<keyword evidence="6" id="KW-1185">Reference proteome</keyword>
<dbReference type="SUPFAM" id="SSF48264">
    <property type="entry name" value="Cytochrome P450"/>
    <property type="match status" value="1"/>
</dbReference>
<dbReference type="PRINTS" id="PR00463">
    <property type="entry name" value="EP450I"/>
</dbReference>
<dbReference type="RefSeq" id="XP_007912949.1">
    <property type="nucleotide sequence ID" value="XM_007914758.1"/>
</dbReference>
<dbReference type="OrthoDB" id="3934656at2759"/>
<evidence type="ECO:0000256" key="2">
    <source>
        <dbReference type="ARBA" id="ARBA00022723"/>
    </source>
</evidence>
<dbReference type="Gene3D" id="1.10.630.10">
    <property type="entry name" value="Cytochrome P450"/>
    <property type="match status" value="1"/>
</dbReference>
<accession>R8BSI7</accession>
<reference evidence="6" key="1">
    <citation type="journal article" date="2013" name="Genome Announc.">
        <title>Draft genome sequence of the ascomycete Phaeoacremonium aleophilum strain UCR-PA7, a causal agent of the esca disease complex in grapevines.</title>
        <authorList>
            <person name="Blanco-Ulate B."/>
            <person name="Rolshausen P."/>
            <person name="Cantu D."/>
        </authorList>
    </citation>
    <scope>NUCLEOTIDE SEQUENCE [LARGE SCALE GENOMIC DNA]</scope>
    <source>
        <strain evidence="6">UCR-PA7</strain>
    </source>
</reference>
<keyword evidence="1 4" id="KW-0349">Heme</keyword>
<evidence type="ECO:0000313" key="5">
    <source>
        <dbReference type="EMBL" id="EOO02301.1"/>
    </source>
</evidence>
<dbReference type="HOGENOM" id="CLU_001570_14_0_1"/>
<dbReference type="GO" id="GO:0020037">
    <property type="term" value="F:heme binding"/>
    <property type="evidence" value="ECO:0007669"/>
    <property type="project" value="InterPro"/>
</dbReference>
<evidence type="ECO:0000256" key="4">
    <source>
        <dbReference type="PIRSR" id="PIRSR602401-1"/>
    </source>
</evidence>
<comment type="cofactor">
    <cofactor evidence="4">
        <name>heme</name>
        <dbReference type="ChEBI" id="CHEBI:30413"/>
    </cofactor>
</comment>
<evidence type="ECO:0000256" key="1">
    <source>
        <dbReference type="ARBA" id="ARBA00022617"/>
    </source>
</evidence>
<gene>
    <name evidence="5" type="ORF">UCRPA7_2185</name>
</gene>
<dbReference type="Pfam" id="PF00067">
    <property type="entry name" value="p450"/>
    <property type="match status" value="2"/>
</dbReference>
<dbReference type="Proteomes" id="UP000014074">
    <property type="component" value="Unassembled WGS sequence"/>
</dbReference>
<protein>
    <submittedName>
        <fullName evidence="5">Putative cytochrome p450 protein</fullName>
    </submittedName>
</protein>
<dbReference type="InterPro" id="IPR002401">
    <property type="entry name" value="Cyt_P450_E_grp-I"/>
</dbReference>
<dbReference type="PANTHER" id="PTHR24305">
    <property type="entry name" value="CYTOCHROME P450"/>
    <property type="match status" value="1"/>
</dbReference>
<dbReference type="PANTHER" id="PTHR24305:SF168">
    <property type="entry name" value="P450, PUTATIVE (EUROFUNG)-RELATED"/>
    <property type="match status" value="1"/>
</dbReference>
<dbReference type="eggNOG" id="KOG0156">
    <property type="taxonomic scope" value="Eukaryota"/>
</dbReference>
<feature type="binding site" description="axial binding residue" evidence="4">
    <location>
        <position position="262"/>
    </location>
    <ligand>
        <name>heme</name>
        <dbReference type="ChEBI" id="CHEBI:30413"/>
    </ligand>
    <ligandPart>
        <name>Fe</name>
        <dbReference type="ChEBI" id="CHEBI:18248"/>
    </ligandPart>
</feature>
<dbReference type="InterPro" id="IPR050121">
    <property type="entry name" value="Cytochrome_P450_monoxygenase"/>
</dbReference>
<keyword evidence="3 4" id="KW-0408">Iron</keyword>
<dbReference type="EMBL" id="KB932927">
    <property type="protein sequence ID" value="EOO02301.1"/>
    <property type="molecule type" value="Genomic_DNA"/>
</dbReference>
<name>R8BSI7_PHAM7</name>